<name>A0ACC0DIU6_9PEZI</name>
<protein>
    <submittedName>
        <fullName evidence="1">Uncharacterized protein</fullName>
    </submittedName>
</protein>
<keyword evidence="2" id="KW-1185">Reference proteome</keyword>
<dbReference type="EMBL" id="MU394282">
    <property type="protein sequence ID" value="KAI6092679.1"/>
    <property type="molecule type" value="Genomic_DNA"/>
</dbReference>
<accession>A0ACC0DIU6</accession>
<evidence type="ECO:0000313" key="1">
    <source>
        <dbReference type="EMBL" id="KAI6092679.1"/>
    </source>
</evidence>
<reference evidence="1 2" key="1">
    <citation type="journal article" date="2022" name="New Phytol.">
        <title>Ecological generalism drives hyperdiversity of secondary metabolite gene clusters in xylarialean endophytes.</title>
        <authorList>
            <person name="Franco M.E.E."/>
            <person name="Wisecaver J.H."/>
            <person name="Arnold A.E."/>
            <person name="Ju Y.M."/>
            <person name="Slot J.C."/>
            <person name="Ahrendt S."/>
            <person name="Moore L.P."/>
            <person name="Eastman K.E."/>
            <person name="Scott K."/>
            <person name="Konkel Z."/>
            <person name="Mondo S.J."/>
            <person name="Kuo A."/>
            <person name="Hayes R.D."/>
            <person name="Haridas S."/>
            <person name="Andreopoulos B."/>
            <person name="Riley R."/>
            <person name="LaButti K."/>
            <person name="Pangilinan J."/>
            <person name="Lipzen A."/>
            <person name="Amirebrahimi M."/>
            <person name="Yan J."/>
            <person name="Adam C."/>
            <person name="Keymanesh K."/>
            <person name="Ng V."/>
            <person name="Louie K."/>
            <person name="Northen T."/>
            <person name="Drula E."/>
            <person name="Henrissat B."/>
            <person name="Hsieh H.M."/>
            <person name="Youens-Clark K."/>
            <person name="Lutzoni F."/>
            <person name="Miadlikowska J."/>
            <person name="Eastwood D.C."/>
            <person name="Hamelin R.C."/>
            <person name="Grigoriev I.V."/>
            <person name="U'Ren J.M."/>
        </authorList>
    </citation>
    <scope>NUCLEOTIDE SEQUENCE [LARGE SCALE GENOMIC DNA]</scope>
    <source>
        <strain evidence="1 2">ER1909</strain>
    </source>
</reference>
<evidence type="ECO:0000313" key="2">
    <source>
        <dbReference type="Proteomes" id="UP001497680"/>
    </source>
</evidence>
<comment type="caution">
    <text evidence="1">The sequence shown here is derived from an EMBL/GenBank/DDBJ whole genome shotgun (WGS) entry which is preliminary data.</text>
</comment>
<sequence length="392" mass="43925">MPDTESDADPDSPSHRPAPQTPTRNANAEHHYWLPHHDHDAATPDKPSPSGSPLLNLHSLGMSTFSTMRRQLSSPFSRSPSSPLHLLDAEQEEHEEIVRDSKDVLVQRLNDLAAQLSEQDHLKEDSVNGLHAKVDEMERVLATRNNSSRRRSQRSRPSSLILQSSTSSRDSLWGPPTPGQIMPNIPNIPLPTLQSSSTQTTEETPSPSASRSEAVNESQMSSTQANRVVEIAQNLYKEIESVITSLRARQEESDHIHEMLIVRAERAAQRIIYLEKRVKELERERNEGEMELFNLQIQLKAIEVQCMSYVPEDADEDLRESISAWKTEWSAMKRKKARRRALDDAGEDSSTPMTPIAQQSSARRRVGGGEELKMPATPATPTRPQRNKAAPG</sequence>
<proteinExistence type="predicted"/>
<dbReference type="Proteomes" id="UP001497680">
    <property type="component" value="Unassembled WGS sequence"/>
</dbReference>
<gene>
    <name evidence="1" type="ORF">F4821DRAFT_222978</name>
</gene>
<organism evidence="1 2">
    <name type="scientific">Hypoxylon rubiginosum</name>
    <dbReference type="NCBI Taxonomy" id="110542"/>
    <lineage>
        <taxon>Eukaryota</taxon>
        <taxon>Fungi</taxon>
        <taxon>Dikarya</taxon>
        <taxon>Ascomycota</taxon>
        <taxon>Pezizomycotina</taxon>
        <taxon>Sordariomycetes</taxon>
        <taxon>Xylariomycetidae</taxon>
        <taxon>Xylariales</taxon>
        <taxon>Hypoxylaceae</taxon>
        <taxon>Hypoxylon</taxon>
    </lineage>
</organism>